<sequence length="335" mass="36683">MESSTTTTRFMSRGLDADTDETILYPLTPTYDYLDPIGFGAHTVSWCLPDASFPVSALLERPPCEPFCEPSSDYFFLPRDSLSGLEHPGLGSNWPAPPHGFTFEVPYPTPLDTMGSDSSAWTGEVGADKGDQVRVPGGKDSSSSSPMEVDSSVKRSSSEESPPPASLPSTLTTGAPKTAAARPKSRVAKHNIQLRTASRKSPKASPPSARSPISPAESAHNQSASDPEDDLTPEERRARRNHNRVEKQYRNRLNNQFERLLAVLPLDQCKGGHVVHDGNGYSSDEKRMSKAEVLDLATRRIKALEVDRERLQKEREELMRNIDVMAGAIKAGQKP</sequence>
<dbReference type="InterPro" id="IPR011598">
    <property type="entry name" value="bHLH_dom"/>
</dbReference>
<evidence type="ECO:0000256" key="2">
    <source>
        <dbReference type="SAM" id="MobiDB-lite"/>
    </source>
</evidence>
<keyword evidence="5" id="KW-1185">Reference proteome</keyword>
<reference evidence="4" key="1">
    <citation type="journal article" date="2023" name="Mol. Phylogenet. Evol.">
        <title>Genome-scale phylogeny and comparative genomics of the fungal order Sordariales.</title>
        <authorList>
            <person name="Hensen N."/>
            <person name="Bonometti L."/>
            <person name="Westerberg I."/>
            <person name="Brannstrom I.O."/>
            <person name="Guillou S."/>
            <person name="Cros-Aarteil S."/>
            <person name="Calhoun S."/>
            <person name="Haridas S."/>
            <person name="Kuo A."/>
            <person name="Mondo S."/>
            <person name="Pangilinan J."/>
            <person name="Riley R."/>
            <person name="LaButti K."/>
            <person name="Andreopoulos B."/>
            <person name="Lipzen A."/>
            <person name="Chen C."/>
            <person name="Yan M."/>
            <person name="Daum C."/>
            <person name="Ng V."/>
            <person name="Clum A."/>
            <person name="Steindorff A."/>
            <person name="Ohm R.A."/>
            <person name="Martin F."/>
            <person name="Silar P."/>
            <person name="Natvig D.O."/>
            <person name="Lalanne C."/>
            <person name="Gautier V."/>
            <person name="Ament-Velasquez S.L."/>
            <person name="Kruys A."/>
            <person name="Hutchinson M.I."/>
            <person name="Powell A.J."/>
            <person name="Barry K."/>
            <person name="Miller A.N."/>
            <person name="Grigoriev I.V."/>
            <person name="Debuchy R."/>
            <person name="Gladieux P."/>
            <person name="Hiltunen Thoren M."/>
            <person name="Johannesson H."/>
        </authorList>
    </citation>
    <scope>NUCLEOTIDE SEQUENCE</scope>
    <source>
        <strain evidence="4">PSN309</strain>
    </source>
</reference>
<dbReference type="SUPFAM" id="SSF47459">
    <property type="entry name" value="HLH, helix-loop-helix DNA-binding domain"/>
    <property type="match status" value="1"/>
</dbReference>
<accession>A0AAN6WWU2</accession>
<keyword evidence="1" id="KW-0175">Coiled coil</keyword>
<evidence type="ECO:0000256" key="1">
    <source>
        <dbReference type="SAM" id="Coils"/>
    </source>
</evidence>
<dbReference type="EMBL" id="MU864375">
    <property type="protein sequence ID" value="KAK4189431.1"/>
    <property type="molecule type" value="Genomic_DNA"/>
</dbReference>
<protein>
    <recommendedName>
        <fullName evidence="3">BHLH domain-containing protein</fullName>
    </recommendedName>
</protein>
<gene>
    <name evidence="4" type="ORF">QBC35DRAFT_141145</name>
</gene>
<dbReference type="SMART" id="SM00353">
    <property type="entry name" value="HLH"/>
    <property type="match status" value="1"/>
</dbReference>
<dbReference type="AlphaFoldDB" id="A0AAN6WWU2"/>
<dbReference type="GO" id="GO:0046983">
    <property type="term" value="F:protein dimerization activity"/>
    <property type="evidence" value="ECO:0007669"/>
    <property type="project" value="InterPro"/>
</dbReference>
<feature type="compositionally biased region" description="Low complexity" evidence="2">
    <location>
        <begin position="206"/>
        <end position="219"/>
    </location>
</feature>
<feature type="compositionally biased region" description="Low complexity" evidence="2">
    <location>
        <begin position="141"/>
        <end position="150"/>
    </location>
</feature>
<dbReference type="PROSITE" id="PS50888">
    <property type="entry name" value="BHLH"/>
    <property type="match status" value="1"/>
</dbReference>
<dbReference type="Pfam" id="PF00010">
    <property type="entry name" value="HLH"/>
    <property type="match status" value="1"/>
</dbReference>
<dbReference type="Proteomes" id="UP001302126">
    <property type="component" value="Unassembled WGS sequence"/>
</dbReference>
<dbReference type="InterPro" id="IPR036638">
    <property type="entry name" value="HLH_DNA-bd_sf"/>
</dbReference>
<feature type="coiled-coil region" evidence="1">
    <location>
        <begin position="294"/>
        <end position="328"/>
    </location>
</feature>
<dbReference type="Gene3D" id="4.10.280.10">
    <property type="entry name" value="Helix-loop-helix DNA-binding domain"/>
    <property type="match status" value="1"/>
</dbReference>
<evidence type="ECO:0000313" key="4">
    <source>
        <dbReference type="EMBL" id="KAK4189431.1"/>
    </source>
</evidence>
<organism evidence="4 5">
    <name type="scientific">Podospora australis</name>
    <dbReference type="NCBI Taxonomy" id="1536484"/>
    <lineage>
        <taxon>Eukaryota</taxon>
        <taxon>Fungi</taxon>
        <taxon>Dikarya</taxon>
        <taxon>Ascomycota</taxon>
        <taxon>Pezizomycotina</taxon>
        <taxon>Sordariomycetes</taxon>
        <taxon>Sordariomycetidae</taxon>
        <taxon>Sordariales</taxon>
        <taxon>Podosporaceae</taxon>
        <taxon>Podospora</taxon>
    </lineage>
</organism>
<feature type="domain" description="BHLH" evidence="3">
    <location>
        <begin position="237"/>
        <end position="304"/>
    </location>
</feature>
<evidence type="ECO:0000313" key="5">
    <source>
        <dbReference type="Proteomes" id="UP001302126"/>
    </source>
</evidence>
<reference evidence="4" key="2">
    <citation type="submission" date="2023-05" db="EMBL/GenBank/DDBJ databases">
        <authorList>
            <consortium name="Lawrence Berkeley National Laboratory"/>
            <person name="Steindorff A."/>
            <person name="Hensen N."/>
            <person name="Bonometti L."/>
            <person name="Westerberg I."/>
            <person name="Brannstrom I.O."/>
            <person name="Guillou S."/>
            <person name="Cros-Aarteil S."/>
            <person name="Calhoun S."/>
            <person name="Haridas S."/>
            <person name="Kuo A."/>
            <person name="Mondo S."/>
            <person name="Pangilinan J."/>
            <person name="Riley R."/>
            <person name="Labutti K."/>
            <person name="Andreopoulos B."/>
            <person name="Lipzen A."/>
            <person name="Chen C."/>
            <person name="Yanf M."/>
            <person name="Daum C."/>
            <person name="Ng V."/>
            <person name="Clum A."/>
            <person name="Ohm R."/>
            <person name="Martin F."/>
            <person name="Silar P."/>
            <person name="Natvig D."/>
            <person name="Lalanne C."/>
            <person name="Gautier V."/>
            <person name="Ament-Velasquez S.L."/>
            <person name="Kruys A."/>
            <person name="Hutchinson M.I."/>
            <person name="Powell A.J."/>
            <person name="Barry K."/>
            <person name="Miller A.N."/>
            <person name="Grigoriev I.V."/>
            <person name="Debuchy R."/>
            <person name="Gladieux P."/>
            <person name="Thoren M.H."/>
            <person name="Johannesson H."/>
        </authorList>
    </citation>
    <scope>NUCLEOTIDE SEQUENCE</scope>
    <source>
        <strain evidence="4">PSN309</strain>
    </source>
</reference>
<proteinExistence type="predicted"/>
<dbReference type="CDD" id="cd11395">
    <property type="entry name" value="bHLHzip_SREBP_like"/>
    <property type="match status" value="1"/>
</dbReference>
<feature type="region of interest" description="Disordered" evidence="2">
    <location>
        <begin position="114"/>
        <end position="250"/>
    </location>
</feature>
<name>A0AAN6WWU2_9PEZI</name>
<feature type="compositionally biased region" description="Basic and acidic residues" evidence="2">
    <location>
        <begin position="233"/>
        <end position="249"/>
    </location>
</feature>
<evidence type="ECO:0000259" key="3">
    <source>
        <dbReference type="PROSITE" id="PS50888"/>
    </source>
</evidence>
<comment type="caution">
    <text evidence="4">The sequence shown here is derived from an EMBL/GenBank/DDBJ whole genome shotgun (WGS) entry which is preliminary data.</text>
</comment>